<dbReference type="RefSeq" id="WP_183294357.1">
    <property type="nucleotide sequence ID" value="NZ_JACHVX010000001.1"/>
</dbReference>
<name>A0A7W4UCL4_9CELL</name>
<accession>A0A7W4UCL4</accession>
<sequence>MLVFVPKLLSPQLVWPVRPAVVTATLRSIADQVEVTWMSWERHPAAAPLHVTWRPFDAGNFGAWSVGGAELWIGPVSRSDLDAARDLVRDVVLPEARDWLAQALIAGEGWQASAHERWWFLSGGRLDRRDRDRGDMTRPLKSPF</sequence>
<dbReference type="Proteomes" id="UP000518206">
    <property type="component" value="Unassembled WGS sequence"/>
</dbReference>
<gene>
    <name evidence="1" type="ORF">FHR80_000213</name>
</gene>
<proteinExistence type="predicted"/>
<reference evidence="1 2" key="2">
    <citation type="submission" date="2020-08" db="EMBL/GenBank/DDBJ databases">
        <authorList>
            <person name="Partida-Martinez L."/>
            <person name="Huntemann M."/>
            <person name="Clum A."/>
            <person name="Wang J."/>
            <person name="Palaniappan K."/>
            <person name="Ritter S."/>
            <person name="Chen I.-M."/>
            <person name="Stamatis D."/>
            <person name="Reddy T."/>
            <person name="O'Malley R."/>
            <person name="Daum C."/>
            <person name="Shapiro N."/>
            <person name="Ivanova N."/>
            <person name="Kyrpides N."/>
            <person name="Woyke T."/>
        </authorList>
    </citation>
    <scope>NUCLEOTIDE SEQUENCE [LARGE SCALE GENOMIC DNA]</scope>
    <source>
        <strain evidence="1 2">RAS26</strain>
    </source>
</reference>
<protein>
    <submittedName>
        <fullName evidence="1">Uncharacterized protein</fullName>
    </submittedName>
</protein>
<evidence type="ECO:0000313" key="2">
    <source>
        <dbReference type="Proteomes" id="UP000518206"/>
    </source>
</evidence>
<evidence type="ECO:0000313" key="1">
    <source>
        <dbReference type="EMBL" id="MBB2921319.1"/>
    </source>
</evidence>
<organism evidence="1 2">
    <name type="scientific">Cellulomonas cellasea</name>
    <dbReference type="NCBI Taxonomy" id="43670"/>
    <lineage>
        <taxon>Bacteria</taxon>
        <taxon>Bacillati</taxon>
        <taxon>Actinomycetota</taxon>
        <taxon>Actinomycetes</taxon>
        <taxon>Micrococcales</taxon>
        <taxon>Cellulomonadaceae</taxon>
        <taxon>Cellulomonas</taxon>
    </lineage>
</organism>
<comment type="caution">
    <text evidence="1">The sequence shown here is derived from an EMBL/GenBank/DDBJ whole genome shotgun (WGS) entry which is preliminary data.</text>
</comment>
<dbReference type="EMBL" id="JACHVX010000001">
    <property type="protein sequence ID" value="MBB2921319.1"/>
    <property type="molecule type" value="Genomic_DNA"/>
</dbReference>
<reference evidence="1 2" key="1">
    <citation type="submission" date="2020-08" db="EMBL/GenBank/DDBJ databases">
        <title>The Agave Microbiome: Exploring the role of microbial communities in plant adaptations to desert environments.</title>
        <authorList>
            <person name="Partida-Martinez L.P."/>
        </authorList>
    </citation>
    <scope>NUCLEOTIDE SEQUENCE [LARGE SCALE GENOMIC DNA]</scope>
    <source>
        <strain evidence="1 2">RAS26</strain>
    </source>
</reference>
<dbReference type="AlphaFoldDB" id="A0A7W4UCL4"/>